<evidence type="ECO:0000313" key="7">
    <source>
        <dbReference type="Proteomes" id="UP001165481"/>
    </source>
</evidence>
<dbReference type="PANTHER" id="PTHR40661:SF3">
    <property type="entry name" value="FELS-1 PROPHAGE TRANSCRIPTIONAL REGULATOR"/>
    <property type="match status" value="1"/>
</dbReference>
<evidence type="ECO:0000256" key="2">
    <source>
        <dbReference type="ARBA" id="ARBA00023125"/>
    </source>
</evidence>
<dbReference type="Pfam" id="PF00717">
    <property type="entry name" value="Peptidase_S24"/>
    <property type="match status" value="1"/>
</dbReference>
<protein>
    <submittedName>
        <fullName evidence="6">LexA family transcriptional regulator</fullName>
    </submittedName>
</protein>
<comment type="caution">
    <text evidence="6">The sequence shown here is derived from an EMBL/GenBank/DDBJ whole genome shotgun (WGS) entry which is preliminary data.</text>
</comment>
<dbReference type="InterPro" id="IPR001387">
    <property type="entry name" value="Cro/C1-type_HTH"/>
</dbReference>
<keyword evidence="2" id="KW-0238">DNA-binding</keyword>
<dbReference type="RefSeq" id="WP_285230580.1">
    <property type="nucleotide sequence ID" value="NZ_JAKZJU020000001.1"/>
</dbReference>
<evidence type="ECO:0000256" key="1">
    <source>
        <dbReference type="ARBA" id="ARBA00023015"/>
    </source>
</evidence>
<dbReference type="Gene3D" id="2.10.109.10">
    <property type="entry name" value="Umud Fragment, subunit A"/>
    <property type="match status" value="1"/>
</dbReference>
<keyword evidence="7" id="KW-1185">Reference proteome</keyword>
<organism evidence="6 7">
    <name type="scientific">Mesosutterella faecium</name>
    <dbReference type="NCBI Taxonomy" id="2925194"/>
    <lineage>
        <taxon>Bacteria</taxon>
        <taxon>Pseudomonadati</taxon>
        <taxon>Pseudomonadota</taxon>
        <taxon>Betaproteobacteria</taxon>
        <taxon>Burkholderiales</taxon>
        <taxon>Sutterellaceae</taxon>
        <taxon>Mesosutterella</taxon>
    </lineage>
</organism>
<dbReference type="PANTHER" id="PTHR40661">
    <property type="match status" value="1"/>
</dbReference>
<dbReference type="InterPro" id="IPR039418">
    <property type="entry name" value="LexA-like"/>
</dbReference>
<dbReference type="CDD" id="cd06529">
    <property type="entry name" value="S24_LexA-like"/>
    <property type="match status" value="1"/>
</dbReference>
<dbReference type="SUPFAM" id="SSF47413">
    <property type="entry name" value="lambda repressor-like DNA-binding domains"/>
    <property type="match status" value="1"/>
</dbReference>
<accession>A0ABT7IMR6</accession>
<feature type="compositionally biased region" description="Low complexity" evidence="4">
    <location>
        <begin position="95"/>
        <end position="104"/>
    </location>
</feature>
<evidence type="ECO:0000256" key="3">
    <source>
        <dbReference type="ARBA" id="ARBA00023163"/>
    </source>
</evidence>
<dbReference type="InterPro" id="IPR010982">
    <property type="entry name" value="Lambda_DNA-bd_dom_sf"/>
</dbReference>
<feature type="domain" description="HTH cro/C1-type" evidence="5">
    <location>
        <begin position="13"/>
        <end position="68"/>
    </location>
</feature>
<keyword evidence="1" id="KW-0805">Transcription regulation</keyword>
<reference evidence="6" key="1">
    <citation type="submission" date="2023-03" db="EMBL/GenBank/DDBJ databases">
        <title>Mesosutterella sp. nov. isolated from porcine feces.</title>
        <authorList>
            <person name="Yu S."/>
        </authorList>
    </citation>
    <scope>NUCLEOTIDE SEQUENCE</scope>
    <source>
        <strain evidence="6">AGMB02718</strain>
    </source>
</reference>
<dbReference type="InterPro" id="IPR036286">
    <property type="entry name" value="LexA/Signal_pep-like_sf"/>
</dbReference>
<evidence type="ECO:0000313" key="6">
    <source>
        <dbReference type="EMBL" id="MDL2059664.1"/>
    </source>
</evidence>
<dbReference type="Pfam" id="PF01381">
    <property type="entry name" value="HTH_3"/>
    <property type="match status" value="1"/>
</dbReference>
<keyword evidence="3" id="KW-0804">Transcription</keyword>
<dbReference type="SUPFAM" id="SSF51306">
    <property type="entry name" value="LexA/Signal peptidase"/>
    <property type="match status" value="1"/>
</dbReference>
<evidence type="ECO:0000256" key="4">
    <source>
        <dbReference type="SAM" id="MobiDB-lite"/>
    </source>
</evidence>
<feature type="region of interest" description="Disordered" evidence="4">
    <location>
        <begin position="87"/>
        <end position="151"/>
    </location>
</feature>
<sequence length="301" mass="33462">MMANRQNNFADRLRYCMARMNFKQKFVAEQVGVSQPAVAKWLAGDTRKVQADVLFRLADLFNVNPRWLSDGQGQPWVSAADDWIHETEQDPEPRPAAAAQPAPAKRGHSTWPRAESYTLELDLPPEPGEAQKAAQAACPEETEEASEPRAKSECEDRCRLYASVPACRLVRGRSPLVPKIVPDESLIDAVIPKSGFLGHDPKACRLFTVSSDAMSPSICPGDQIVVDITEQPQLHFGAVYLVYWQNQGALARIAAEPDGSVLLQFDNTAYRSRRCRPGQFEKLIHIVGQVLIRQGSTFLPR</sequence>
<dbReference type="EMBL" id="JAKZJU020000001">
    <property type="protein sequence ID" value="MDL2059664.1"/>
    <property type="molecule type" value="Genomic_DNA"/>
</dbReference>
<dbReference type="Gene3D" id="1.10.260.40">
    <property type="entry name" value="lambda repressor-like DNA-binding domains"/>
    <property type="match status" value="1"/>
</dbReference>
<gene>
    <name evidence="6" type="ORF">MUN46_006950</name>
</gene>
<name>A0ABT7IMR6_9BURK</name>
<dbReference type="SMART" id="SM00530">
    <property type="entry name" value="HTH_XRE"/>
    <property type="match status" value="1"/>
</dbReference>
<dbReference type="InterPro" id="IPR015927">
    <property type="entry name" value="Peptidase_S24_S26A/B/C"/>
</dbReference>
<dbReference type="Proteomes" id="UP001165481">
    <property type="component" value="Unassembled WGS sequence"/>
</dbReference>
<dbReference type="CDD" id="cd00093">
    <property type="entry name" value="HTH_XRE"/>
    <property type="match status" value="1"/>
</dbReference>
<proteinExistence type="predicted"/>
<evidence type="ECO:0000259" key="5">
    <source>
        <dbReference type="PROSITE" id="PS50943"/>
    </source>
</evidence>
<dbReference type="PROSITE" id="PS50943">
    <property type="entry name" value="HTH_CROC1"/>
    <property type="match status" value="1"/>
</dbReference>